<keyword evidence="3 5" id="KW-1133">Transmembrane helix</keyword>
<sequence>MPVEPYHDGLRDILLDGHEVHRQPQYAKPSADDRPGVLRSAFHEVAFVTLIAMAAASSVFLQRSMVVIAADIADALDTSPAGMAWSTAASGLATGALLIPFGHLADINVVPKKTFLLLSLAAFALLVALTSFSPDGIVLDVMAGLAGAACAANIPAAVGLLSLVYPHASRRKNIAFSSFLMGSPAATILGGLVSGELASAYGWKTPFAFLAALYAAITILSWIFVPNVPRVPCSSSSNTSPGFAIEIPARTSSLDPFLPAFRQRKSNIWSPLVKFDWAGALLLLAGTLLFAENATKTPMLPHDIWEDWNLVMKVERFTPFDVAVRLLPQALMGLFFSPLVGLLMHKVSGTAILVTGGFFSVVSNILLIFLRPGSSYFLWIFPSLLLSTVGMDWTMNVGSLFILSSLPLKHHSIGGSLLQTTARLGIPLGLAITTAVWSSFNEKGGIFHPELPYSKVFVTTTAFAGFSLLIAPLIRIGKQGNSVKREGVAKQQQQQQEPLSPEQVVWVICERCGCGERQIIRDVGDPVRYFDDVDMKDAHKPGHETTVHQSTKRFSWVSDPRHDIGIAA</sequence>
<dbReference type="InterPro" id="IPR020846">
    <property type="entry name" value="MFS_dom"/>
</dbReference>
<keyword evidence="8" id="KW-1185">Reference proteome</keyword>
<feature type="transmembrane region" description="Helical" evidence="5">
    <location>
        <begin position="145"/>
        <end position="165"/>
    </location>
</feature>
<evidence type="ECO:0000256" key="4">
    <source>
        <dbReference type="ARBA" id="ARBA00023136"/>
    </source>
</evidence>
<evidence type="ECO:0000256" key="5">
    <source>
        <dbReference type="SAM" id="Phobius"/>
    </source>
</evidence>
<gene>
    <name evidence="7" type="ORF">PGQ11_005027</name>
</gene>
<feature type="transmembrane region" description="Helical" evidence="5">
    <location>
        <begin position="174"/>
        <end position="195"/>
    </location>
</feature>
<keyword evidence="4 5" id="KW-0472">Membrane</keyword>
<feature type="transmembrane region" description="Helical" evidence="5">
    <location>
        <begin position="376"/>
        <end position="403"/>
    </location>
</feature>
<dbReference type="InterPro" id="IPR036259">
    <property type="entry name" value="MFS_trans_sf"/>
</dbReference>
<feature type="transmembrane region" description="Helical" evidence="5">
    <location>
        <begin position="41"/>
        <end position="61"/>
    </location>
</feature>
<dbReference type="InterPro" id="IPR011701">
    <property type="entry name" value="MFS"/>
</dbReference>
<organism evidence="7 8">
    <name type="scientific">Apiospora arundinis</name>
    <dbReference type="NCBI Taxonomy" id="335852"/>
    <lineage>
        <taxon>Eukaryota</taxon>
        <taxon>Fungi</taxon>
        <taxon>Dikarya</taxon>
        <taxon>Ascomycota</taxon>
        <taxon>Pezizomycotina</taxon>
        <taxon>Sordariomycetes</taxon>
        <taxon>Xylariomycetidae</taxon>
        <taxon>Amphisphaeriales</taxon>
        <taxon>Apiosporaceae</taxon>
        <taxon>Apiospora</taxon>
    </lineage>
</organism>
<dbReference type="PROSITE" id="PS50850">
    <property type="entry name" value="MFS"/>
    <property type="match status" value="1"/>
</dbReference>
<evidence type="ECO:0000256" key="2">
    <source>
        <dbReference type="ARBA" id="ARBA00022692"/>
    </source>
</evidence>
<feature type="transmembrane region" description="Helical" evidence="5">
    <location>
        <begin position="114"/>
        <end position="133"/>
    </location>
</feature>
<dbReference type="PANTHER" id="PTHR42718">
    <property type="entry name" value="MAJOR FACILITATOR SUPERFAMILY MULTIDRUG TRANSPORTER MFSC"/>
    <property type="match status" value="1"/>
</dbReference>
<name>A0ABR2J9P3_9PEZI</name>
<proteinExistence type="predicted"/>
<evidence type="ECO:0000313" key="7">
    <source>
        <dbReference type="EMBL" id="KAK8874513.1"/>
    </source>
</evidence>
<feature type="transmembrane region" description="Helical" evidence="5">
    <location>
        <begin position="351"/>
        <end position="370"/>
    </location>
</feature>
<evidence type="ECO:0000256" key="1">
    <source>
        <dbReference type="ARBA" id="ARBA00004141"/>
    </source>
</evidence>
<protein>
    <submittedName>
        <fullName evidence="7">Major facilitator superfamily domain-containing protein</fullName>
    </submittedName>
</protein>
<dbReference type="PANTHER" id="PTHR42718:SF23">
    <property type="entry name" value="MAJOR FACILITATOR SUPERFAMILY (MFS) PROFILE DOMAIN-CONTAINING PROTEIN"/>
    <property type="match status" value="1"/>
</dbReference>
<dbReference type="Proteomes" id="UP001390339">
    <property type="component" value="Unassembled WGS sequence"/>
</dbReference>
<comment type="subcellular location">
    <subcellularLocation>
        <location evidence="1">Membrane</location>
        <topology evidence="1">Multi-pass membrane protein</topology>
    </subcellularLocation>
</comment>
<dbReference type="Pfam" id="PF07690">
    <property type="entry name" value="MFS_1"/>
    <property type="match status" value="1"/>
</dbReference>
<keyword evidence="2 5" id="KW-0812">Transmembrane</keyword>
<accession>A0ABR2J9P3</accession>
<feature type="transmembrane region" description="Helical" evidence="5">
    <location>
        <begin position="81"/>
        <end position="102"/>
    </location>
</feature>
<dbReference type="EMBL" id="JAPCWZ010000003">
    <property type="protein sequence ID" value="KAK8874513.1"/>
    <property type="molecule type" value="Genomic_DNA"/>
</dbReference>
<evidence type="ECO:0000256" key="3">
    <source>
        <dbReference type="ARBA" id="ARBA00022989"/>
    </source>
</evidence>
<dbReference type="SUPFAM" id="SSF103473">
    <property type="entry name" value="MFS general substrate transporter"/>
    <property type="match status" value="1"/>
</dbReference>
<feature type="transmembrane region" description="Helical" evidence="5">
    <location>
        <begin position="452"/>
        <end position="474"/>
    </location>
</feature>
<feature type="transmembrane region" description="Helical" evidence="5">
    <location>
        <begin position="326"/>
        <end position="344"/>
    </location>
</feature>
<evidence type="ECO:0000259" key="6">
    <source>
        <dbReference type="PROSITE" id="PS50850"/>
    </source>
</evidence>
<feature type="transmembrane region" description="Helical" evidence="5">
    <location>
        <begin position="207"/>
        <end position="225"/>
    </location>
</feature>
<dbReference type="Gene3D" id="1.20.1250.20">
    <property type="entry name" value="MFS general substrate transporter like domains"/>
    <property type="match status" value="1"/>
</dbReference>
<feature type="domain" description="Major facilitator superfamily (MFS) profile" evidence="6">
    <location>
        <begin position="41"/>
        <end position="479"/>
    </location>
</feature>
<evidence type="ECO:0000313" key="8">
    <source>
        <dbReference type="Proteomes" id="UP001390339"/>
    </source>
</evidence>
<comment type="caution">
    <text evidence="7">The sequence shown here is derived from an EMBL/GenBank/DDBJ whole genome shotgun (WGS) entry which is preliminary data.</text>
</comment>
<reference evidence="7 8" key="1">
    <citation type="journal article" date="2024" name="IMA Fungus">
        <title>Apiospora arundinis, a panoply of carbohydrate-active enzymes and secondary metabolites.</title>
        <authorList>
            <person name="Sorensen T."/>
            <person name="Petersen C."/>
            <person name="Muurmann A.T."/>
            <person name="Christiansen J.V."/>
            <person name="Brundto M.L."/>
            <person name="Overgaard C.K."/>
            <person name="Boysen A.T."/>
            <person name="Wollenberg R.D."/>
            <person name="Larsen T.O."/>
            <person name="Sorensen J.L."/>
            <person name="Nielsen K.L."/>
            <person name="Sondergaard T.E."/>
        </authorList>
    </citation>
    <scope>NUCLEOTIDE SEQUENCE [LARGE SCALE GENOMIC DNA]</scope>
    <source>
        <strain evidence="7 8">AAU 773</strain>
    </source>
</reference>